<evidence type="ECO:0000313" key="3">
    <source>
        <dbReference type="EMBL" id="KAJ9149347.1"/>
    </source>
</evidence>
<dbReference type="AlphaFoldDB" id="A0AA38RWK4"/>
<keyword evidence="2" id="KW-1133">Transmembrane helix</keyword>
<proteinExistence type="predicted"/>
<reference evidence="3" key="1">
    <citation type="submission" date="2022-07" db="EMBL/GenBank/DDBJ databases">
        <title>Fungi with potential for degradation of polypropylene.</title>
        <authorList>
            <person name="Gostincar C."/>
        </authorList>
    </citation>
    <scope>NUCLEOTIDE SEQUENCE</scope>
    <source>
        <strain evidence="3">EXF-13308</strain>
    </source>
</reference>
<feature type="transmembrane region" description="Helical" evidence="2">
    <location>
        <begin position="233"/>
        <end position="252"/>
    </location>
</feature>
<feature type="transmembrane region" description="Helical" evidence="2">
    <location>
        <begin position="172"/>
        <end position="193"/>
    </location>
</feature>
<dbReference type="PANTHER" id="PTHR37488">
    <property type="entry name" value="DUF1275 DOMAIN-CONTAINING PROTEIN"/>
    <property type="match status" value="1"/>
</dbReference>
<feature type="transmembrane region" description="Helical" evidence="2">
    <location>
        <begin position="141"/>
        <end position="166"/>
    </location>
</feature>
<dbReference type="PANTHER" id="PTHR37488:SF1">
    <property type="entry name" value="DUF1275 DOMAIN PROTEIN"/>
    <property type="match status" value="1"/>
</dbReference>
<feature type="transmembrane region" description="Helical" evidence="2">
    <location>
        <begin position="258"/>
        <end position="276"/>
    </location>
</feature>
<gene>
    <name evidence="3" type="ORF">NKR23_g4226</name>
</gene>
<evidence type="ECO:0000256" key="2">
    <source>
        <dbReference type="SAM" id="Phobius"/>
    </source>
</evidence>
<organism evidence="3 4">
    <name type="scientific">Pleurostoma richardsiae</name>
    <dbReference type="NCBI Taxonomy" id="41990"/>
    <lineage>
        <taxon>Eukaryota</taxon>
        <taxon>Fungi</taxon>
        <taxon>Dikarya</taxon>
        <taxon>Ascomycota</taxon>
        <taxon>Pezizomycotina</taxon>
        <taxon>Sordariomycetes</taxon>
        <taxon>Sordariomycetidae</taxon>
        <taxon>Calosphaeriales</taxon>
        <taxon>Pleurostomataceae</taxon>
        <taxon>Pleurostoma</taxon>
    </lineage>
</organism>
<evidence type="ECO:0000313" key="4">
    <source>
        <dbReference type="Proteomes" id="UP001174694"/>
    </source>
</evidence>
<evidence type="ECO:0000256" key="1">
    <source>
        <dbReference type="SAM" id="MobiDB-lite"/>
    </source>
</evidence>
<dbReference type="Proteomes" id="UP001174694">
    <property type="component" value="Unassembled WGS sequence"/>
</dbReference>
<dbReference type="InterPro" id="IPR010699">
    <property type="entry name" value="DUF1275"/>
</dbReference>
<feature type="region of interest" description="Disordered" evidence="1">
    <location>
        <begin position="15"/>
        <end position="39"/>
    </location>
</feature>
<keyword evidence="2" id="KW-0812">Transmembrane</keyword>
<keyword evidence="4" id="KW-1185">Reference proteome</keyword>
<dbReference type="EMBL" id="JANBVO010000010">
    <property type="protein sequence ID" value="KAJ9149347.1"/>
    <property type="molecule type" value="Genomic_DNA"/>
</dbReference>
<evidence type="ECO:0008006" key="5">
    <source>
        <dbReference type="Google" id="ProtNLM"/>
    </source>
</evidence>
<name>A0AA38RWK4_9PEZI</name>
<sequence>MSSLGGYGIAGVTTSASVNHNGRPAQGDEEQQRQPLLPKPPTASVAARLRANMMADVQRDWADVVLLFCYIVTGLLDSSAISVWGSFVSMQTGNTVYLGLGLAAPGESTRWIKSGTSLGCFCIGSFCFSRFHRHFSPRRRWVLCASFTFQMALTVAAALIMTFGPASGKEDIGWNALVPIALVAFQSCGQAVASRALKYNSLTSVVLTSIYCDLFSDAELFAPRNIERNRRGAAPLLLLLGALIGGLFARSWVGIAGALWTAALLKLVIVLCWVFWPAEHDPA</sequence>
<dbReference type="Pfam" id="PF06912">
    <property type="entry name" value="DUF1275"/>
    <property type="match status" value="1"/>
</dbReference>
<protein>
    <recommendedName>
        <fullName evidence="5">DUF1275 domain protein</fullName>
    </recommendedName>
</protein>
<keyword evidence="2" id="KW-0472">Membrane</keyword>
<comment type="caution">
    <text evidence="3">The sequence shown here is derived from an EMBL/GenBank/DDBJ whole genome shotgun (WGS) entry which is preliminary data.</text>
</comment>
<feature type="transmembrane region" description="Helical" evidence="2">
    <location>
        <begin position="64"/>
        <end position="90"/>
    </location>
</feature>
<accession>A0AA38RWK4</accession>